<dbReference type="PANTHER" id="PTHR43272:SF33">
    <property type="entry name" value="AMP-BINDING DOMAIN-CONTAINING PROTEIN-RELATED"/>
    <property type="match status" value="1"/>
</dbReference>
<name>A0A1G9JDY5_9ACTN</name>
<keyword evidence="1" id="KW-0547">Nucleotide-binding</keyword>
<dbReference type="STRING" id="686624.SAMN04488242_1177"/>
<dbReference type="GO" id="GO:0004467">
    <property type="term" value="F:long-chain fatty acid-CoA ligase activity"/>
    <property type="evidence" value="ECO:0007669"/>
    <property type="project" value="TreeGrafter"/>
</dbReference>
<dbReference type="OrthoDB" id="9803968at2"/>
<protein>
    <submittedName>
        <fullName evidence="4">Long-chain acyl-CoA synthetase</fullName>
    </submittedName>
</protein>
<keyword evidence="5" id="KW-1185">Reference proteome</keyword>
<dbReference type="SUPFAM" id="SSF56801">
    <property type="entry name" value="Acetyl-CoA synthetase-like"/>
    <property type="match status" value="1"/>
</dbReference>
<dbReference type="Pfam" id="PF00501">
    <property type="entry name" value="AMP-binding"/>
    <property type="match status" value="1"/>
</dbReference>
<evidence type="ECO:0000313" key="5">
    <source>
        <dbReference type="Proteomes" id="UP000199475"/>
    </source>
</evidence>
<dbReference type="Proteomes" id="UP000199475">
    <property type="component" value="Unassembled WGS sequence"/>
</dbReference>
<evidence type="ECO:0000256" key="1">
    <source>
        <dbReference type="ARBA" id="ARBA00022741"/>
    </source>
</evidence>
<dbReference type="Gene3D" id="3.40.50.12780">
    <property type="entry name" value="N-terminal domain of ligase-like"/>
    <property type="match status" value="1"/>
</dbReference>
<sequence length="603" mass="66377">MLANAPTSFGAYFRKRVQDTPNDTAYSEPDRAPEGPNTWRTYSWQETREVVDDLAAGLLRRGLKQEERVSICSSTRVEWIFLDFAIACAGGATTTVYPNTGADEVDYIVSDSDSVVFIAEDKTQVDKVVGYEGLREQVHTIVVIDPTGVALDDRVVSYEQLREIGRAHLEEHPEVVDEAIAATTLDHLSTLIYTSGTTGRPKGVRLPHRCWVYEAEAIKARNLLGPNEVMYLWLPLSHVFGKALLAAQLSYNYHAAVDGRIDRIVAGLGEVKPTVMCGAPRVFEKVRAAVLTGSGLKGKISHWAFAVGRDAAEARRKGALTGPLKLKHAIADKLVFAKLRDKLGGNIKFMISGSAKLNPQVQAWFHNAGIIVVEGYGSTESSAIATVDEPSSPTFGTVGLPVPGLETKIAEDGELLLRGPSIFEGYHKLLERTAEVLTDDGWYHTGDIAEIDADGKVRITDRKKDLFKTSGGKYVSPQKVEAAITANIPYVSQAIAVGDGQKYVSALVVMDPALLQKWAEKRNLGHLSYAELTQRPEIHDSVERQMERVNARLERWETVKKFAILDHELTVESGGTTANMKIRRSVVSQQYQDIVDGFYPKED</sequence>
<reference evidence="4 5" key="1">
    <citation type="submission" date="2016-10" db="EMBL/GenBank/DDBJ databases">
        <authorList>
            <person name="de Groot N.N."/>
        </authorList>
    </citation>
    <scope>NUCLEOTIDE SEQUENCE [LARGE SCALE GENOMIC DNA]</scope>
    <source>
        <strain evidence="4 5">CGMCC 1.9159</strain>
    </source>
</reference>
<evidence type="ECO:0000259" key="3">
    <source>
        <dbReference type="Pfam" id="PF00501"/>
    </source>
</evidence>
<gene>
    <name evidence="4" type="ORF">SAMN04488242_1177</name>
</gene>
<dbReference type="GO" id="GO:0016020">
    <property type="term" value="C:membrane"/>
    <property type="evidence" value="ECO:0007669"/>
    <property type="project" value="TreeGrafter"/>
</dbReference>
<dbReference type="PANTHER" id="PTHR43272">
    <property type="entry name" value="LONG-CHAIN-FATTY-ACID--COA LIGASE"/>
    <property type="match status" value="1"/>
</dbReference>
<dbReference type="AlphaFoldDB" id="A0A1G9JDY5"/>
<dbReference type="EMBL" id="FNGP01000002">
    <property type="protein sequence ID" value="SDL35343.1"/>
    <property type="molecule type" value="Genomic_DNA"/>
</dbReference>
<dbReference type="InterPro" id="IPR000873">
    <property type="entry name" value="AMP-dep_synth/lig_dom"/>
</dbReference>
<dbReference type="CDD" id="cd05907">
    <property type="entry name" value="VL_LC_FACS_like"/>
    <property type="match status" value="1"/>
</dbReference>
<dbReference type="Pfam" id="PF23562">
    <property type="entry name" value="AMP-binding_C_3"/>
    <property type="match status" value="1"/>
</dbReference>
<feature type="domain" description="AMP-dependent synthetase/ligase" evidence="3">
    <location>
        <begin position="13"/>
        <end position="427"/>
    </location>
</feature>
<dbReference type="InterPro" id="IPR042099">
    <property type="entry name" value="ANL_N_sf"/>
</dbReference>
<dbReference type="PROSITE" id="PS00455">
    <property type="entry name" value="AMP_BINDING"/>
    <property type="match status" value="1"/>
</dbReference>
<dbReference type="GO" id="GO:0005524">
    <property type="term" value="F:ATP binding"/>
    <property type="evidence" value="ECO:0007669"/>
    <property type="project" value="UniProtKB-KW"/>
</dbReference>
<organism evidence="4 5">
    <name type="scientific">Tessaracoccus oleiagri</name>
    <dbReference type="NCBI Taxonomy" id="686624"/>
    <lineage>
        <taxon>Bacteria</taxon>
        <taxon>Bacillati</taxon>
        <taxon>Actinomycetota</taxon>
        <taxon>Actinomycetes</taxon>
        <taxon>Propionibacteriales</taxon>
        <taxon>Propionibacteriaceae</taxon>
        <taxon>Tessaracoccus</taxon>
    </lineage>
</organism>
<proteinExistence type="predicted"/>
<dbReference type="InterPro" id="IPR020845">
    <property type="entry name" value="AMP-binding_CS"/>
</dbReference>
<evidence type="ECO:0000313" key="4">
    <source>
        <dbReference type="EMBL" id="SDL35343.1"/>
    </source>
</evidence>
<evidence type="ECO:0000256" key="2">
    <source>
        <dbReference type="ARBA" id="ARBA00022840"/>
    </source>
</evidence>
<keyword evidence="2" id="KW-0067">ATP-binding</keyword>
<accession>A0A1G9JDY5</accession>